<keyword evidence="4" id="KW-1185">Reference proteome</keyword>
<sequence>MGGFLLLALGLAFLFSSAVYFASGQKQRNILLYRLGISRRRNSSAGTPPRSLSPEKKANNSNAAKPDYSTTFPPSRRFVLAELDSAPALSEKLGKPVHTLAEEPSKMTPQALDENILTTDRTVYTATGFSSDEIKALGDFPDYEKLSGVPLPKPWPEFDINKAKPRPYRPFRWAYHQTMSLSKLDNDFWLELEDTYAERIKQRQEIYARVGKRVLDCLPGGELACKEVMEMVLEFLVHRYPQYFWLDKKNMVFYNGILKTKADLKKEKPLEVLMNNVPEDFAMVMRDPKTGFYFLRCGVVCSSLGWDLGSKAGLRLDAIHEHIPDYKEKMAFSMDRQVSASILETIEAFLTSLSRYFAKKPTDKAIQRGSWGLEVDQPLYMPAGDPHEAYRDVQDPTLDISRVHLRVDWQTLRRLPLSGAVVFNFKAVFTPVTKFREEPYIPSLVLKVLKEGKENLMKYKNTWHTEHVTHPALKAYEKEQIEKGLVPEDWEVHTLEEYPYFPGWEEQWHRDQGF</sequence>
<dbReference type="Proteomes" id="UP001363622">
    <property type="component" value="Unassembled WGS sequence"/>
</dbReference>
<protein>
    <submittedName>
        <fullName evidence="3">Uncharacterized protein</fullName>
    </submittedName>
</protein>
<evidence type="ECO:0000313" key="3">
    <source>
        <dbReference type="EMBL" id="KAK7514696.1"/>
    </source>
</evidence>
<feature type="signal peptide" evidence="2">
    <location>
        <begin position="1"/>
        <end position="24"/>
    </location>
</feature>
<keyword evidence="2" id="KW-0732">Signal</keyword>
<accession>A0ABR1KLY4</accession>
<dbReference type="Pfam" id="PF11927">
    <property type="entry name" value="HODM_asu-like"/>
    <property type="match status" value="1"/>
</dbReference>
<dbReference type="InterPro" id="IPR021848">
    <property type="entry name" value="HODM_asu-like"/>
</dbReference>
<gene>
    <name evidence="3" type="ORF">IWZ03DRAFT_313995</name>
</gene>
<feature type="compositionally biased region" description="Polar residues" evidence="1">
    <location>
        <begin position="59"/>
        <end position="71"/>
    </location>
</feature>
<dbReference type="EMBL" id="JBBPHU010000008">
    <property type="protein sequence ID" value="KAK7514696.1"/>
    <property type="molecule type" value="Genomic_DNA"/>
</dbReference>
<evidence type="ECO:0000256" key="1">
    <source>
        <dbReference type="SAM" id="MobiDB-lite"/>
    </source>
</evidence>
<evidence type="ECO:0000313" key="4">
    <source>
        <dbReference type="Proteomes" id="UP001363622"/>
    </source>
</evidence>
<organism evidence="3 4">
    <name type="scientific">Phyllosticta citriasiana</name>
    <dbReference type="NCBI Taxonomy" id="595635"/>
    <lineage>
        <taxon>Eukaryota</taxon>
        <taxon>Fungi</taxon>
        <taxon>Dikarya</taxon>
        <taxon>Ascomycota</taxon>
        <taxon>Pezizomycotina</taxon>
        <taxon>Dothideomycetes</taxon>
        <taxon>Dothideomycetes incertae sedis</taxon>
        <taxon>Botryosphaeriales</taxon>
        <taxon>Phyllostictaceae</taxon>
        <taxon>Phyllosticta</taxon>
    </lineage>
</organism>
<name>A0ABR1KLY4_9PEZI</name>
<reference evidence="3 4" key="1">
    <citation type="submission" date="2024-04" db="EMBL/GenBank/DDBJ databases">
        <title>Phyllosticta paracitricarpa is synonymous to the EU quarantine fungus P. citricarpa based on phylogenomic analyses.</title>
        <authorList>
            <consortium name="Lawrence Berkeley National Laboratory"/>
            <person name="Van Ingen-Buijs V.A."/>
            <person name="Van Westerhoven A.C."/>
            <person name="Haridas S."/>
            <person name="Skiadas P."/>
            <person name="Martin F."/>
            <person name="Groenewald J.Z."/>
            <person name="Crous P.W."/>
            <person name="Seidl M.F."/>
        </authorList>
    </citation>
    <scope>NUCLEOTIDE SEQUENCE [LARGE SCALE GENOMIC DNA]</scope>
    <source>
        <strain evidence="3 4">CBS 123371</strain>
    </source>
</reference>
<feature type="chain" id="PRO_5047403503" evidence="2">
    <location>
        <begin position="25"/>
        <end position="514"/>
    </location>
</feature>
<proteinExistence type="predicted"/>
<feature type="region of interest" description="Disordered" evidence="1">
    <location>
        <begin position="41"/>
        <end position="71"/>
    </location>
</feature>
<comment type="caution">
    <text evidence="3">The sequence shown here is derived from an EMBL/GenBank/DDBJ whole genome shotgun (WGS) entry which is preliminary data.</text>
</comment>
<evidence type="ECO:0000256" key="2">
    <source>
        <dbReference type="SAM" id="SignalP"/>
    </source>
</evidence>